<proteinExistence type="predicted"/>
<evidence type="ECO:0000313" key="2">
    <source>
        <dbReference type="Proteomes" id="UP000789706"/>
    </source>
</evidence>
<protein>
    <submittedName>
        <fullName evidence="1">3490_t:CDS:1</fullName>
    </submittedName>
</protein>
<reference evidence="1" key="1">
    <citation type="submission" date="2021-06" db="EMBL/GenBank/DDBJ databases">
        <authorList>
            <person name="Kallberg Y."/>
            <person name="Tangrot J."/>
            <person name="Rosling A."/>
        </authorList>
    </citation>
    <scope>NUCLEOTIDE SEQUENCE</scope>
    <source>
        <strain evidence="1">AZ414A</strain>
    </source>
</reference>
<name>A0A9N9ADJ3_9GLOM</name>
<sequence length="83" mass="9371">MTDLYSTDISSMQRNYDDQDEMLSILNKILADMIVQDREKIITRELQGPIGQRKRNTGSLSGSYSAPNGYGCTSHNKYIPILV</sequence>
<comment type="caution">
    <text evidence="1">The sequence shown here is derived from an EMBL/GenBank/DDBJ whole genome shotgun (WGS) entry which is preliminary data.</text>
</comment>
<keyword evidence="2" id="KW-1185">Reference proteome</keyword>
<organism evidence="1 2">
    <name type="scientific">Diversispora eburnea</name>
    <dbReference type="NCBI Taxonomy" id="1213867"/>
    <lineage>
        <taxon>Eukaryota</taxon>
        <taxon>Fungi</taxon>
        <taxon>Fungi incertae sedis</taxon>
        <taxon>Mucoromycota</taxon>
        <taxon>Glomeromycotina</taxon>
        <taxon>Glomeromycetes</taxon>
        <taxon>Diversisporales</taxon>
        <taxon>Diversisporaceae</taxon>
        <taxon>Diversispora</taxon>
    </lineage>
</organism>
<gene>
    <name evidence="1" type="ORF">DEBURN_LOCUS5930</name>
</gene>
<evidence type="ECO:0000313" key="1">
    <source>
        <dbReference type="EMBL" id="CAG8526557.1"/>
    </source>
</evidence>
<accession>A0A9N9ADJ3</accession>
<dbReference type="AlphaFoldDB" id="A0A9N9ADJ3"/>
<dbReference type="EMBL" id="CAJVPK010000562">
    <property type="protein sequence ID" value="CAG8526557.1"/>
    <property type="molecule type" value="Genomic_DNA"/>
</dbReference>
<dbReference type="Proteomes" id="UP000789706">
    <property type="component" value="Unassembled WGS sequence"/>
</dbReference>